<proteinExistence type="predicted"/>
<gene>
    <name evidence="2" type="ORF">DesyoDRAFT_1065</name>
</gene>
<dbReference type="EMBL" id="CM001441">
    <property type="protein sequence ID" value="EHQ88236.1"/>
    <property type="molecule type" value="Genomic_DNA"/>
</dbReference>
<name>H5Y238_9FIRM</name>
<dbReference type="eggNOG" id="ENOG5033ART">
    <property type="taxonomic scope" value="Bacteria"/>
</dbReference>
<feature type="domain" description="YopX protein" evidence="1">
    <location>
        <begin position="29"/>
        <end position="118"/>
    </location>
</feature>
<dbReference type="STRING" id="768710.DesyoDRAFT_1065"/>
<evidence type="ECO:0000313" key="2">
    <source>
        <dbReference type="EMBL" id="EHQ88236.1"/>
    </source>
</evidence>
<dbReference type="Gene3D" id="2.30.30.290">
    <property type="entry name" value="YopX-like domains"/>
    <property type="match status" value="1"/>
</dbReference>
<protein>
    <submittedName>
        <fullName evidence="2">YopX protein</fullName>
    </submittedName>
</protein>
<evidence type="ECO:0000313" key="3">
    <source>
        <dbReference type="Proteomes" id="UP000005104"/>
    </source>
</evidence>
<organism evidence="2 3">
    <name type="scientific">Desulfosporosinus youngiae DSM 17734</name>
    <dbReference type="NCBI Taxonomy" id="768710"/>
    <lineage>
        <taxon>Bacteria</taxon>
        <taxon>Bacillati</taxon>
        <taxon>Bacillota</taxon>
        <taxon>Clostridia</taxon>
        <taxon>Eubacteriales</taxon>
        <taxon>Desulfitobacteriaceae</taxon>
        <taxon>Desulfosporosinus</taxon>
    </lineage>
</organism>
<dbReference type="Pfam" id="PF09643">
    <property type="entry name" value="YopX"/>
    <property type="match status" value="1"/>
</dbReference>
<dbReference type="Proteomes" id="UP000005104">
    <property type="component" value="Chromosome"/>
</dbReference>
<dbReference type="InterPro" id="IPR019096">
    <property type="entry name" value="YopX_protein"/>
</dbReference>
<evidence type="ECO:0000259" key="1">
    <source>
        <dbReference type="Pfam" id="PF09643"/>
    </source>
</evidence>
<reference evidence="2 3" key="1">
    <citation type="submission" date="2011-11" db="EMBL/GenBank/DDBJ databases">
        <title>The Noncontiguous Finished genome of Desulfosporosinus youngiae DSM 17734.</title>
        <authorList>
            <consortium name="US DOE Joint Genome Institute (JGI-PGF)"/>
            <person name="Lucas S."/>
            <person name="Han J."/>
            <person name="Lapidus A."/>
            <person name="Cheng J.-F."/>
            <person name="Goodwin L."/>
            <person name="Pitluck S."/>
            <person name="Peters L."/>
            <person name="Ovchinnikova G."/>
            <person name="Lu M."/>
            <person name="Land M.L."/>
            <person name="Hauser L."/>
            <person name="Pester M."/>
            <person name="Spring S."/>
            <person name="Ollivier B."/>
            <person name="Rattei T."/>
            <person name="Klenk H.-P."/>
            <person name="Wagner M."/>
            <person name="Loy A."/>
            <person name="Woyke T.J."/>
        </authorList>
    </citation>
    <scope>NUCLEOTIDE SEQUENCE [LARGE SCALE GENOMIC DNA]</scope>
    <source>
        <strain evidence="2 3">DSM 17734</strain>
    </source>
</reference>
<accession>H5Y238</accession>
<dbReference type="RefSeq" id="WP_007780351.1">
    <property type="nucleotide sequence ID" value="NZ_CM001441.1"/>
</dbReference>
<keyword evidence="3" id="KW-1185">Reference proteome</keyword>
<dbReference type="InterPro" id="IPR023385">
    <property type="entry name" value="YopX-like_C"/>
</dbReference>
<dbReference type="OrthoDB" id="1809393at2"/>
<dbReference type="AlphaFoldDB" id="H5Y238"/>
<dbReference type="SUPFAM" id="SSF159006">
    <property type="entry name" value="YopX-like"/>
    <property type="match status" value="1"/>
</dbReference>
<sequence>MREIKFRAWIEPNIEKIPPYMSSEPEFNGYINDIFSRGGVKPLAPYGSKITYLQFTGLRDKNGKEIYEGDMCDTYTRWGKGVVRFEGGMFKLNGMSLCTFIPRLEVIGNIYENPELLEVTT</sequence>
<dbReference type="HOGENOM" id="CLU_107462_2_2_9"/>